<protein>
    <recommendedName>
        <fullName evidence="7">Probable Ufm1-specific protease 2</fullName>
    </recommendedName>
</protein>
<dbReference type="Proteomes" id="UP000326759">
    <property type="component" value="Unassembled WGS sequence"/>
</dbReference>
<comment type="similarity">
    <text evidence="1">Belongs to the peptidase C78 family.</text>
</comment>
<feature type="domain" description="UFSP1/2/DUB catalytic" evidence="8">
    <location>
        <begin position="378"/>
        <end position="561"/>
    </location>
</feature>
<dbReference type="InterPro" id="IPR049387">
    <property type="entry name" value="UFSP2-like_2nd"/>
</dbReference>
<dbReference type="Pfam" id="PF07910">
    <property type="entry name" value="Peptidase_C78"/>
    <property type="match status" value="1"/>
</dbReference>
<evidence type="ECO:0000256" key="3">
    <source>
        <dbReference type="ARBA" id="ARBA00022786"/>
    </source>
</evidence>
<proteinExistence type="inferred from homology"/>
<dbReference type="InterPro" id="IPR012462">
    <property type="entry name" value="UFSP1/2_DUB_cat"/>
</dbReference>
<evidence type="ECO:0000256" key="6">
    <source>
        <dbReference type="ARBA" id="ARBA00057559"/>
    </source>
</evidence>
<comment type="function">
    <text evidence="6">Thiol protease which recognizes and hydrolyzes the peptide bond at the C-terminal Gly of UFM1, a ubiquitin-like modifier protein bound to a number of target proteins. Does not hydrolyze SUMO1 or ISG15 ubiquitin-like proteins.</text>
</comment>
<evidence type="ECO:0000259" key="9">
    <source>
        <dbReference type="Pfam" id="PF20908"/>
    </source>
</evidence>
<evidence type="ECO:0000313" key="10">
    <source>
        <dbReference type="EMBL" id="KAB7497148.1"/>
    </source>
</evidence>
<organism evidence="10 11">
    <name type="scientific">Armadillidium nasatum</name>
    <dbReference type="NCBI Taxonomy" id="96803"/>
    <lineage>
        <taxon>Eukaryota</taxon>
        <taxon>Metazoa</taxon>
        <taxon>Ecdysozoa</taxon>
        <taxon>Arthropoda</taxon>
        <taxon>Crustacea</taxon>
        <taxon>Multicrustacea</taxon>
        <taxon>Malacostraca</taxon>
        <taxon>Eumalacostraca</taxon>
        <taxon>Peracarida</taxon>
        <taxon>Isopoda</taxon>
        <taxon>Oniscidea</taxon>
        <taxon>Crinocheta</taxon>
        <taxon>Armadillidiidae</taxon>
        <taxon>Armadillidium</taxon>
    </lineage>
</organism>
<name>A0A5N5STA9_9CRUS</name>
<dbReference type="Pfam" id="PF20908">
    <property type="entry name" value="UfSP2_N"/>
    <property type="match status" value="1"/>
</dbReference>
<evidence type="ECO:0000256" key="4">
    <source>
        <dbReference type="ARBA" id="ARBA00022801"/>
    </source>
</evidence>
<dbReference type="FunFam" id="3.90.70.130:FF:000001">
    <property type="entry name" value="Probable Ufm1-specific protease 2"/>
    <property type="match status" value="1"/>
</dbReference>
<dbReference type="AlphaFoldDB" id="A0A5N5STA9"/>
<evidence type="ECO:0000256" key="5">
    <source>
        <dbReference type="ARBA" id="ARBA00022807"/>
    </source>
</evidence>
<evidence type="ECO:0000256" key="7">
    <source>
        <dbReference type="ARBA" id="ARBA00073264"/>
    </source>
</evidence>
<evidence type="ECO:0000313" key="11">
    <source>
        <dbReference type="Proteomes" id="UP000326759"/>
    </source>
</evidence>
<keyword evidence="3" id="KW-0833">Ubl conjugation pathway</keyword>
<sequence>MSAIYILPQLLKLIKTYKIPDKNEYTGDVYGLQDSTGDVFVMSAFLNSHHLQHDPTLLLPSSFIKLGILAIFAESKGTINSALENNTGMIAISYTKSEDDVEVFVKAGDENRKKTKYQILEDKELFDRFIIARTCFKHEFVCRDKTADVKHCVHEIKEEILSENSYFKMKNFLFQNKCNGKIVKCEANGDVDSEDLVSSLCKGSKKKASVNRFDILFFDLFYNKTCGYSTAPVAQVNFKKSKILRTSLEGEAVSYISKSLPLSSLGDHLSREVAHQIQLSEYWLVKQLHDSKYLGPLKSYPVMHFSVGYMLVPIYPATLHDDTLKEYRKLIHLTFLLPLDKPIIRKMNTFLFPGDRDTRVLVNPHQSIQAPISEGYEVGTVQGNYGYHHYMQDKFDDNKWGCAYRSLQTLVSWFRMQGYTEEPIPSHKRIQQTLVDIHDKPSSFVGSKQWIGSTEVGFVLENLLGITSRFISVSSGSDLAMKGRELVHHFRTTGTPIMIGGGVLAHTILGVSWNSMSGDMKFLILDPHYTGPEDLNQILKHGWCGWKGLDFWSKNAYYNLCLPQRPLTL</sequence>
<keyword evidence="2 10" id="KW-0645">Protease</keyword>
<keyword evidence="5" id="KW-0788">Thiol protease</keyword>
<evidence type="ECO:0000256" key="2">
    <source>
        <dbReference type="ARBA" id="ARBA00022670"/>
    </source>
</evidence>
<evidence type="ECO:0000259" key="8">
    <source>
        <dbReference type="Pfam" id="PF07910"/>
    </source>
</evidence>
<dbReference type="PANTHER" id="PTHR48153:SF2">
    <property type="entry name" value="UFM1-SPECIFIC PROTEASE 2"/>
    <property type="match status" value="1"/>
</dbReference>
<keyword evidence="4" id="KW-0378">Hydrolase</keyword>
<feature type="domain" description="UFSP2 second" evidence="9">
    <location>
        <begin position="204"/>
        <end position="355"/>
    </location>
</feature>
<dbReference type="OrthoDB" id="417506at2759"/>
<dbReference type="EMBL" id="SEYY01020634">
    <property type="protein sequence ID" value="KAB7497148.1"/>
    <property type="molecule type" value="Genomic_DNA"/>
</dbReference>
<dbReference type="Gene3D" id="3.90.70.130">
    <property type="match status" value="1"/>
</dbReference>
<accession>A0A5N5STA9</accession>
<dbReference type="GO" id="GO:0071567">
    <property type="term" value="F:deUFMylase activity"/>
    <property type="evidence" value="ECO:0007669"/>
    <property type="project" value="TreeGrafter"/>
</dbReference>
<dbReference type="GO" id="GO:0005634">
    <property type="term" value="C:nucleus"/>
    <property type="evidence" value="ECO:0007669"/>
    <property type="project" value="TreeGrafter"/>
</dbReference>
<dbReference type="PANTHER" id="PTHR48153">
    <property type="entry name" value="UFM1-SPECIFIC PROTEASE 2"/>
    <property type="match status" value="1"/>
</dbReference>
<dbReference type="GO" id="GO:0006508">
    <property type="term" value="P:proteolysis"/>
    <property type="evidence" value="ECO:0007669"/>
    <property type="project" value="UniProtKB-KW"/>
</dbReference>
<dbReference type="GO" id="GO:0005783">
    <property type="term" value="C:endoplasmic reticulum"/>
    <property type="evidence" value="ECO:0007669"/>
    <property type="project" value="TreeGrafter"/>
</dbReference>
<reference evidence="10 11" key="1">
    <citation type="journal article" date="2019" name="PLoS Biol.">
        <title>Sex chromosomes control vertical transmission of feminizing Wolbachia symbionts in an isopod.</title>
        <authorList>
            <person name="Becking T."/>
            <person name="Chebbi M.A."/>
            <person name="Giraud I."/>
            <person name="Moumen B."/>
            <person name="Laverre T."/>
            <person name="Caubet Y."/>
            <person name="Peccoud J."/>
            <person name="Gilbert C."/>
            <person name="Cordaux R."/>
        </authorList>
    </citation>
    <scope>NUCLEOTIDE SEQUENCE [LARGE SCALE GENOMIC DNA]</scope>
    <source>
        <strain evidence="10">ANa2</strain>
        <tissue evidence="10">Whole body excluding digestive tract and cuticle</tissue>
    </source>
</reference>
<evidence type="ECO:0000256" key="1">
    <source>
        <dbReference type="ARBA" id="ARBA00008552"/>
    </source>
</evidence>
<keyword evidence="11" id="KW-1185">Reference proteome</keyword>
<gene>
    <name evidence="10" type="primary">ufsp2</name>
    <name evidence="10" type="ORF">Anas_09112</name>
</gene>
<comment type="caution">
    <text evidence="10">The sequence shown here is derived from an EMBL/GenBank/DDBJ whole genome shotgun (WGS) entry which is preliminary data.</text>
</comment>